<dbReference type="AlphaFoldDB" id="A0A644WMI7"/>
<proteinExistence type="predicted"/>
<name>A0A644WMI7_9ZZZZ</name>
<comment type="caution">
    <text evidence="1">The sequence shown here is derived from an EMBL/GenBank/DDBJ whole genome shotgun (WGS) entry which is preliminary data.</text>
</comment>
<organism evidence="1">
    <name type="scientific">bioreactor metagenome</name>
    <dbReference type="NCBI Taxonomy" id="1076179"/>
    <lineage>
        <taxon>unclassified sequences</taxon>
        <taxon>metagenomes</taxon>
        <taxon>ecological metagenomes</taxon>
    </lineage>
</organism>
<protein>
    <submittedName>
        <fullName evidence="1">Uncharacterized protein</fullName>
    </submittedName>
</protein>
<evidence type="ECO:0000313" key="1">
    <source>
        <dbReference type="EMBL" id="MPM05042.1"/>
    </source>
</evidence>
<reference evidence="1" key="1">
    <citation type="submission" date="2019-08" db="EMBL/GenBank/DDBJ databases">
        <authorList>
            <person name="Kucharzyk K."/>
            <person name="Murdoch R.W."/>
            <person name="Higgins S."/>
            <person name="Loffler F."/>
        </authorList>
    </citation>
    <scope>NUCLEOTIDE SEQUENCE</scope>
</reference>
<dbReference type="EMBL" id="VSSQ01001095">
    <property type="protein sequence ID" value="MPM05042.1"/>
    <property type="molecule type" value="Genomic_DNA"/>
</dbReference>
<accession>A0A644WMI7</accession>
<gene>
    <name evidence="1" type="ORF">SDC9_51323</name>
</gene>
<sequence>MLKDAITSYEQKRIDEAQFLPKVQEIMERVLSHTDSDLPECLKDRDVAKAFYGLTFEALSEKLTDDVVKRTIAGEAALHIDDIITQTVLDRDTPIVDWQYKSNLTGNLVIEIGDYLIDEVKDKYQINLAFTEIDELASKCIDVAKIRYK</sequence>